<gene>
    <name evidence="1" type="ORF">J2Z37_001783</name>
</gene>
<keyword evidence="2" id="KW-1185">Reference proteome</keyword>
<organism evidence="1 2">
    <name type="scientific">Ammoniphilus resinae</name>
    <dbReference type="NCBI Taxonomy" id="861532"/>
    <lineage>
        <taxon>Bacteria</taxon>
        <taxon>Bacillati</taxon>
        <taxon>Bacillota</taxon>
        <taxon>Bacilli</taxon>
        <taxon>Bacillales</taxon>
        <taxon>Paenibacillaceae</taxon>
        <taxon>Aneurinibacillus group</taxon>
        <taxon>Ammoniphilus</taxon>
    </lineage>
</organism>
<evidence type="ECO:0000313" key="1">
    <source>
        <dbReference type="EMBL" id="MBP1931782.1"/>
    </source>
</evidence>
<protein>
    <submittedName>
        <fullName evidence="1">Uncharacterized protein</fullName>
    </submittedName>
</protein>
<reference evidence="1 2" key="1">
    <citation type="submission" date="2021-03" db="EMBL/GenBank/DDBJ databases">
        <title>Genomic Encyclopedia of Type Strains, Phase IV (KMG-IV): sequencing the most valuable type-strain genomes for metagenomic binning, comparative biology and taxonomic classification.</title>
        <authorList>
            <person name="Goeker M."/>
        </authorList>
    </citation>
    <scope>NUCLEOTIDE SEQUENCE [LARGE SCALE GENOMIC DNA]</scope>
    <source>
        <strain evidence="1 2">DSM 24738</strain>
    </source>
</reference>
<dbReference type="Proteomes" id="UP001519343">
    <property type="component" value="Unassembled WGS sequence"/>
</dbReference>
<sequence>MNEFHSTRRVDSGGTVSRSIPCLVAAVTGSFE</sequence>
<proteinExistence type="predicted"/>
<dbReference type="EMBL" id="JAGGKT010000004">
    <property type="protein sequence ID" value="MBP1931782.1"/>
    <property type="molecule type" value="Genomic_DNA"/>
</dbReference>
<accession>A0ABS4GNT1</accession>
<evidence type="ECO:0000313" key="2">
    <source>
        <dbReference type="Proteomes" id="UP001519343"/>
    </source>
</evidence>
<comment type="caution">
    <text evidence="1">The sequence shown here is derived from an EMBL/GenBank/DDBJ whole genome shotgun (WGS) entry which is preliminary data.</text>
</comment>
<name>A0ABS4GNT1_9BACL</name>